<dbReference type="Gene3D" id="3.30.450.20">
    <property type="entry name" value="PAS domain"/>
    <property type="match status" value="2"/>
</dbReference>
<dbReference type="InterPro" id="IPR000160">
    <property type="entry name" value="GGDEF_dom"/>
</dbReference>
<dbReference type="EMBL" id="VLKW01000004">
    <property type="protein sequence ID" value="TWI47756.1"/>
    <property type="molecule type" value="Genomic_DNA"/>
</dbReference>
<reference evidence="5 8" key="3">
    <citation type="submission" date="2019-12" db="EMBL/GenBank/DDBJ databases">
        <title>Draft Genome Sequences of Six Type Strains of the Genus Massilia.</title>
        <authorList>
            <person name="Miess H."/>
            <person name="Frediansyah A."/>
            <person name="Goeker M."/>
            <person name="Gross H."/>
        </authorList>
    </citation>
    <scope>NUCLEOTIDE SEQUENCE [LARGE SCALE GENOMIC DNA]</scope>
    <source>
        <strain evidence="5 8">DSM 26639</strain>
    </source>
</reference>
<dbReference type="CDD" id="cd01949">
    <property type="entry name" value="GGDEF"/>
    <property type="match status" value="1"/>
</dbReference>
<dbReference type="SUPFAM" id="SSF55785">
    <property type="entry name" value="PYP-like sensor domain (PAS domain)"/>
    <property type="match status" value="2"/>
</dbReference>
<dbReference type="PANTHER" id="PTHR44757">
    <property type="entry name" value="DIGUANYLATE CYCLASE DGCP"/>
    <property type="match status" value="1"/>
</dbReference>
<feature type="domain" description="PAS" evidence="1">
    <location>
        <begin position="134"/>
        <end position="181"/>
    </location>
</feature>
<dbReference type="InterPro" id="IPR052155">
    <property type="entry name" value="Biofilm_reg_signaling"/>
</dbReference>
<evidence type="ECO:0000313" key="7">
    <source>
        <dbReference type="Proteomes" id="UP000315112"/>
    </source>
</evidence>
<dbReference type="Gene3D" id="3.30.70.270">
    <property type="match status" value="1"/>
</dbReference>
<dbReference type="Proteomes" id="UP000315112">
    <property type="component" value="Unassembled WGS sequence"/>
</dbReference>
<protein>
    <submittedName>
        <fullName evidence="5">EAL domain-containing protein</fullName>
    </submittedName>
    <submittedName>
        <fullName evidence="6">PAS domain S-box-containing protein/diguanylate cyclase (GGDEF)-like protein</fullName>
    </submittedName>
</protein>
<dbReference type="InterPro" id="IPR001633">
    <property type="entry name" value="EAL_dom"/>
</dbReference>
<dbReference type="InterPro" id="IPR013656">
    <property type="entry name" value="PAS_4"/>
</dbReference>
<dbReference type="EMBL" id="CP046904">
    <property type="protein sequence ID" value="QGZ38979.1"/>
    <property type="molecule type" value="Genomic_DNA"/>
</dbReference>
<dbReference type="PROSITE" id="PS50113">
    <property type="entry name" value="PAC"/>
    <property type="match status" value="1"/>
</dbReference>
<dbReference type="NCBIfam" id="TIGR00254">
    <property type="entry name" value="GGDEF"/>
    <property type="match status" value="1"/>
</dbReference>
<dbReference type="InterPro" id="IPR000014">
    <property type="entry name" value="PAS"/>
</dbReference>
<dbReference type="CDD" id="cd00130">
    <property type="entry name" value="PAS"/>
    <property type="match status" value="2"/>
</dbReference>
<dbReference type="InterPro" id="IPR001610">
    <property type="entry name" value="PAC"/>
</dbReference>
<evidence type="ECO:0000259" key="4">
    <source>
        <dbReference type="PROSITE" id="PS50887"/>
    </source>
</evidence>
<feature type="domain" description="PAS" evidence="1">
    <location>
        <begin position="17"/>
        <end position="83"/>
    </location>
</feature>
<dbReference type="PROSITE" id="PS50112">
    <property type="entry name" value="PAS"/>
    <property type="match status" value="2"/>
</dbReference>
<dbReference type="Pfam" id="PF00563">
    <property type="entry name" value="EAL"/>
    <property type="match status" value="1"/>
</dbReference>
<dbReference type="NCBIfam" id="TIGR00229">
    <property type="entry name" value="sensory_box"/>
    <property type="match status" value="2"/>
</dbReference>
<dbReference type="SMART" id="SM00267">
    <property type="entry name" value="GGDEF"/>
    <property type="match status" value="1"/>
</dbReference>
<dbReference type="InterPro" id="IPR043128">
    <property type="entry name" value="Rev_trsase/Diguanyl_cyclase"/>
</dbReference>
<accession>A0A562PUI2</accession>
<dbReference type="Pfam" id="PF00990">
    <property type="entry name" value="GGDEF"/>
    <property type="match status" value="1"/>
</dbReference>
<organism evidence="6 7">
    <name type="scientific">Pseudoduganella flava</name>
    <dbReference type="NCBI Taxonomy" id="871742"/>
    <lineage>
        <taxon>Bacteria</taxon>
        <taxon>Pseudomonadati</taxon>
        <taxon>Pseudomonadota</taxon>
        <taxon>Betaproteobacteria</taxon>
        <taxon>Burkholderiales</taxon>
        <taxon>Oxalobacteraceae</taxon>
        <taxon>Telluria group</taxon>
        <taxon>Pseudoduganella</taxon>
    </lineage>
</organism>
<reference evidence="6" key="2">
    <citation type="submission" date="2019-07" db="EMBL/GenBank/DDBJ databases">
        <authorList>
            <person name="Whitman W."/>
            <person name="Huntemann M."/>
            <person name="Clum A."/>
            <person name="Pillay M."/>
            <person name="Palaniappan K."/>
            <person name="Varghese N."/>
            <person name="Mikhailova N."/>
            <person name="Stamatis D."/>
            <person name="Reddy T."/>
            <person name="Daum C."/>
            <person name="Shapiro N."/>
            <person name="Ivanova N."/>
            <person name="Kyrpides N."/>
            <person name="Woyke T."/>
        </authorList>
    </citation>
    <scope>NUCLEOTIDE SEQUENCE</scope>
    <source>
        <strain evidence="6">CGMCC 1.10685</strain>
    </source>
</reference>
<feature type="domain" description="PAC" evidence="2">
    <location>
        <begin position="210"/>
        <end position="262"/>
    </location>
</feature>
<dbReference type="PROSITE" id="PS50883">
    <property type="entry name" value="EAL"/>
    <property type="match status" value="1"/>
</dbReference>
<evidence type="ECO:0000313" key="5">
    <source>
        <dbReference type="EMBL" id="QGZ38979.1"/>
    </source>
</evidence>
<dbReference type="SMART" id="SM00052">
    <property type="entry name" value="EAL"/>
    <property type="match status" value="1"/>
</dbReference>
<evidence type="ECO:0000259" key="2">
    <source>
        <dbReference type="PROSITE" id="PS50113"/>
    </source>
</evidence>
<dbReference type="SUPFAM" id="SSF141868">
    <property type="entry name" value="EAL domain-like"/>
    <property type="match status" value="1"/>
</dbReference>
<dbReference type="InterPro" id="IPR000700">
    <property type="entry name" value="PAS-assoc_C"/>
</dbReference>
<dbReference type="SMART" id="SM00086">
    <property type="entry name" value="PAC"/>
    <property type="match status" value="1"/>
</dbReference>
<keyword evidence="8" id="KW-1185">Reference proteome</keyword>
<proteinExistence type="predicted"/>
<dbReference type="RefSeq" id="WP_145875830.1">
    <property type="nucleotide sequence ID" value="NZ_CP046904.1"/>
</dbReference>
<dbReference type="SMART" id="SM00091">
    <property type="entry name" value="PAS"/>
    <property type="match status" value="2"/>
</dbReference>
<dbReference type="InterPro" id="IPR035965">
    <property type="entry name" value="PAS-like_dom_sf"/>
</dbReference>
<dbReference type="PANTHER" id="PTHR44757:SF2">
    <property type="entry name" value="BIOFILM ARCHITECTURE MAINTENANCE PROTEIN MBAA"/>
    <property type="match status" value="1"/>
</dbReference>
<dbReference type="Pfam" id="PF08448">
    <property type="entry name" value="PAS_4"/>
    <property type="match status" value="1"/>
</dbReference>
<dbReference type="InterPro" id="IPR029787">
    <property type="entry name" value="Nucleotide_cyclase"/>
</dbReference>
<feature type="domain" description="GGDEF" evidence="4">
    <location>
        <begin position="294"/>
        <end position="427"/>
    </location>
</feature>
<dbReference type="GO" id="GO:0003824">
    <property type="term" value="F:catalytic activity"/>
    <property type="evidence" value="ECO:0007669"/>
    <property type="project" value="UniProtKB-ARBA"/>
</dbReference>
<sequence length="686" mass="76307">MVDSGLEAAGIVGGLPLRDVIDLLAGAFYVLDESGYFVLWNRQLEEATGLPFERLAKVHMLELFEPEDRARVARAFCAVFQQDEQVQLEIPIRNGAGATTPYLFCSSRLMIAGDGRYLFGMGVDLTPHYRQRDKLELFERALLAASNGIVIARHEGRDNPIEYVNPAFERISGYTAAEALGHDSRFMAAPNLDGDQREQLSLAIAAHRPATVVFRNQRKNGELFWNHLTVTPVRDRSSRVTHFIGIIEDITAMKQRTTQLEHLVTHDPLTGLANRLLLRDRLEHALQAAQRADEKVAVVLMDLNKFKEINDTMGHSAGDQVLKQVALRLQSALRETDTVARLGGDEFVLVLAGQPSLRYTLKMIDRVRRAMAPEMEVDGRLLSVGASMGVAVWPDDGRTAGELLHAADTAMYEGKHGGPDAVHFYSQGMAQSTAVKQRMEQALREALERDDLYLLFQPLVSVETGKILGLEALLRWRHPERGELLPADFLPEAEENGLIVPLGRRVLEDVCATLRRLSDLGYPDLPISINASSREFSQRDYLPHLARRVAHHGVKPSSLTLEMREEQLMTDPEQATRLANGLQELGIRLSVDEFGAGLNNLSCLRKLPVSQLKMTRARVREIEGDGALTKTMLDIGHNLNIRVVATGVETRHQHDFLAAHGCSSVQGNYISQPLTGLALEQWLVAH</sequence>
<dbReference type="FunFam" id="3.30.70.270:FF:000001">
    <property type="entry name" value="Diguanylate cyclase domain protein"/>
    <property type="match status" value="1"/>
</dbReference>
<evidence type="ECO:0000259" key="1">
    <source>
        <dbReference type="PROSITE" id="PS50112"/>
    </source>
</evidence>
<dbReference type="PROSITE" id="PS50887">
    <property type="entry name" value="GGDEF"/>
    <property type="match status" value="1"/>
</dbReference>
<dbReference type="CDD" id="cd01948">
    <property type="entry name" value="EAL"/>
    <property type="match status" value="1"/>
</dbReference>
<dbReference type="OrthoDB" id="9813903at2"/>
<name>A0A562PUI2_9BURK</name>
<evidence type="ECO:0000259" key="3">
    <source>
        <dbReference type="PROSITE" id="PS50883"/>
    </source>
</evidence>
<evidence type="ECO:0000313" key="6">
    <source>
        <dbReference type="EMBL" id="TWI47756.1"/>
    </source>
</evidence>
<feature type="domain" description="EAL" evidence="3">
    <location>
        <begin position="436"/>
        <end position="686"/>
    </location>
</feature>
<dbReference type="SUPFAM" id="SSF55073">
    <property type="entry name" value="Nucleotide cyclase"/>
    <property type="match status" value="1"/>
</dbReference>
<dbReference type="InterPro" id="IPR035919">
    <property type="entry name" value="EAL_sf"/>
</dbReference>
<reference evidence="6 7" key="1">
    <citation type="journal article" date="2015" name="Stand. Genomic Sci.">
        <title>Genomic Encyclopedia of Bacterial and Archaeal Type Strains, Phase III: the genomes of soil and plant-associated and newly described type strains.</title>
        <authorList>
            <person name="Whitman W.B."/>
            <person name="Woyke T."/>
            <person name="Klenk H.P."/>
            <person name="Zhou Y."/>
            <person name="Lilburn T.G."/>
            <person name="Beck B.J."/>
            <person name="De Vos P."/>
            <person name="Vandamme P."/>
            <person name="Eisen J.A."/>
            <person name="Garrity G."/>
            <person name="Hugenholtz P."/>
            <person name="Kyrpides N.C."/>
        </authorList>
    </citation>
    <scope>NUCLEOTIDE SEQUENCE [LARGE SCALE GENOMIC DNA]</scope>
    <source>
        <strain evidence="6 7">CGMCC 1.10685</strain>
    </source>
</reference>
<dbReference type="Gene3D" id="3.20.20.450">
    <property type="entry name" value="EAL domain"/>
    <property type="match status" value="1"/>
</dbReference>
<evidence type="ECO:0000313" key="8">
    <source>
        <dbReference type="Proteomes" id="UP000437862"/>
    </source>
</evidence>
<dbReference type="AlphaFoldDB" id="A0A562PUI2"/>
<gene>
    <name evidence="5" type="ORF">GO485_07915</name>
    <name evidence="6" type="ORF">IP92_02817</name>
</gene>
<dbReference type="Proteomes" id="UP000437862">
    <property type="component" value="Chromosome"/>
</dbReference>
<dbReference type="Pfam" id="PF13426">
    <property type="entry name" value="PAS_9"/>
    <property type="match status" value="1"/>
</dbReference>